<dbReference type="EMBL" id="WBOF01000005">
    <property type="protein sequence ID" value="MQS17573.1"/>
    <property type="molecule type" value="Genomic_DNA"/>
</dbReference>
<reference evidence="3 4" key="1">
    <citation type="submission" date="2019-09" db="EMBL/GenBank/DDBJ databases">
        <title>Genome Sequences of Streptomyces kaniharaensis ATCC 21070.</title>
        <authorList>
            <person name="Zhu W."/>
            <person name="De Crecy-Lagard V."/>
            <person name="Richards N.G."/>
        </authorList>
    </citation>
    <scope>NUCLEOTIDE SEQUENCE [LARGE SCALE GENOMIC DNA]</scope>
    <source>
        <strain evidence="3 4">SF-557</strain>
    </source>
</reference>
<dbReference type="PANTHER" id="PTHR44846:SF17">
    <property type="entry name" value="GNTR-FAMILY TRANSCRIPTIONAL REGULATOR"/>
    <property type="match status" value="1"/>
</dbReference>
<dbReference type="InterPro" id="IPR028978">
    <property type="entry name" value="Chorismate_lyase_/UTRA_dom_sf"/>
</dbReference>
<accession>A0A6N7L668</accession>
<dbReference type="PANTHER" id="PTHR44846">
    <property type="entry name" value="MANNOSYL-D-GLYCERATE TRANSPORT/METABOLISM SYSTEM REPRESSOR MNGR-RELATED"/>
    <property type="match status" value="1"/>
</dbReference>
<dbReference type="RefSeq" id="WP_153470741.1">
    <property type="nucleotide sequence ID" value="NZ_WBOF01000005.1"/>
</dbReference>
<dbReference type="GO" id="GO:0003677">
    <property type="term" value="F:DNA binding"/>
    <property type="evidence" value="ECO:0007669"/>
    <property type="project" value="InterPro"/>
</dbReference>
<gene>
    <name evidence="3" type="ORF">F7Q99_36660</name>
</gene>
<evidence type="ECO:0000313" key="4">
    <source>
        <dbReference type="Proteomes" id="UP000450000"/>
    </source>
</evidence>
<organism evidence="3 4">
    <name type="scientific">Streptomyces kaniharaensis</name>
    <dbReference type="NCBI Taxonomy" id="212423"/>
    <lineage>
        <taxon>Bacteria</taxon>
        <taxon>Bacillati</taxon>
        <taxon>Actinomycetota</taxon>
        <taxon>Actinomycetes</taxon>
        <taxon>Kitasatosporales</taxon>
        <taxon>Streptomycetaceae</taxon>
        <taxon>Streptomyces</taxon>
    </lineage>
</organism>
<proteinExistence type="predicted"/>
<dbReference type="SUPFAM" id="SSF64288">
    <property type="entry name" value="Chorismate lyase-like"/>
    <property type="match status" value="1"/>
</dbReference>
<dbReference type="InterPro" id="IPR050679">
    <property type="entry name" value="Bact_HTH_transcr_reg"/>
</dbReference>
<evidence type="ECO:0000259" key="2">
    <source>
        <dbReference type="SMART" id="SM00866"/>
    </source>
</evidence>
<dbReference type="InterPro" id="IPR011663">
    <property type="entry name" value="UTRA"/>
</dbReference>
<dbReference type="OrthoDB" id="3620754at2"/>
<dbReference type="AlphaFoldDB" id="A0A6N7L668"/>
<sequence length="174" mass="18539">MWTSSSSHYTGGQAPGTAWEQEAAGAGRRGTHRIVEAGLVPAPMRVASLLGIPSGSPVVVRRRAVHLDDAPVELTDSYLRGDVAADTALALPAKVKGGVAGVLRELGIETPCVVEEVESRPPTTPERTALDLADGVWVLVVYRTYATDAGEPIWVDVMVASALHQRLRYEMRTG</sequence>
<evidence type="ECO:0000313" key="3">
    <source>
        <dbReference type="EMBL" id="MQS17573.1"/>
    </source>
</evidence>
<keyword evidence="4" id="KW-1185">Reference proteome</keyword>
<dbReference type="Pfam" id="PF07702">
    <property type="entry name" value="UTRA"/>
    <property type="match status" value="1"/>
</dbReference>
<dbReference type="SMART" id="SM00866">
    <property type="entry name" value="UTRA"/>
    <property type="match status" value="1"/>
</dbReference>
<feature type="domain" description="UbiC transcription regulator-associated" evidence="2">
    <location>
        <begin position="25"/>
        <end position="166"/>
    </location>
</feature>
<protein>
    <submittedName>
        <fullName evidence="3">UTRA domain-containing protein</fullName>
    </submittedName>
</protein>
<dbReference type="Proteomes" id="UP000450000">
    <property type="component" value="Unassembled WGS sequence"/>
</dbReference>
<dbReference type="Gene3D" id="3.40.1410.10">
    <property type="entry name" value="Chorismate lyase-like"/>
    <property type="match status" value="1"/>
</dbReference>
<name>A0A6N7L668_9ACTN</name>
<comment type="caution">
    <text evidence="3">The sequence shown here is derived from an EMBL/GenBank/DDBJ whole genome shotgun (WGS) entry which is preliminary data.</text>
</comment>
<evidence type="ECO:0000256" key="1">
    <source>
        <dbReference type="SAM" id="MobiDB-lite"/>
    </source>
</evidence>
<feature type="region of interest" description="Disordered" evidence="1">
    <location>
        <begin position="1"/>
        <end position="27"/>
    </location>
</feature>
<dbReference type="GO" id="GO:0045892">
    <property type="term" value="P:negative regulation of DNA-templated transcription"/>
    <property type="evidence" value="ECO:0007669"/>
    <property type="project" value="TreeGrafter"/>
</dbReference>
<feature type="compositionally biased region" description="Polar residues" evidence="1">
    <location>
        <begin position="1"/>
        <end position="10"/>
    </location>
</feature>